<keyword evidence="9" id="KW-1185">Reference proteome</keyword>
<comment type="similarity">
    <text evidence="2">Belongs to the TPX2 family.</text>
</comment>
<evidence type="ECO:0000256" key="1">
    <source>
        <dbReference type="ARBA" id="ARBA00004245"/>
    </source>
</evidence>
<comment type="caution">
    <text evidence="8">The sequence shown here is derived from an EMBL/GenBank/DDBJ whole genome shotgun (WGS) entry which is preliminary data.</text>
</comment>
<dbReference type="InterPro" id="IPR027329">
    <property type="entry name" value="TPX2_C"/>
</dbReference>
<name>A0AAD4JCJ4_PERFH</name>
<reference evidence="8 9" key="1">
    <citation type="journal article" date="2021" name="Nat. Commun.">
        <title>Incipient diploidization of the medicinal plant Perilla within 10,000 years.</title>
        <authorList>
            <person name="Zhang Y."/>
            <person name="Shen Q."/>
            <person name="Leng L."/>
            <person name="Zhang D."/>
            <person name="Chen S."/>
            <person name="Shi Y."/>
            <person name="Ning Z."/>
            <person name="Chen S."/>
        </authorList>
    </citation>
    <scope>NUCLEOTIDE SEQUENCE [LARGE SCALE GENOMIC DNA]</scope>
    <source>
        <strain evidence="9">cv. PC099</strain>
    </source>
</reference>
<accession>A0AAD4JCJ4</accession>
<sequence>MGDSACLLHGFSYASAVPNESKQGNHMHALGESISFGRFTTETLSWERWSSFSHKKYVEEAERYARPGSVAQKKAFFEAHYKRIAAQRAAAALLEQENAADAKNEQVGDKIDDDREEGGLFLNHHSGLVDLGSGNVKIHDVKRDDSLGREKSSTEAGGERETENEVSKGIHVKSSSVKRLDDQVENRPAVSASESSETSQIEKPLLKHNSVDSEEVSSAMSKRRPGLSSLKTSVHHKTRRIPSTPAKTMTPQLKRESTVNRSSRKSNVDEKRSSPKSLRALLSLGSFKESEKEAIFTNKRTESSGLVHSSSRAPKDCLTPFKTPAPASTKSVFTYPAATPQSENRRLKTPDPLASGRKTTGPKWHLLSAVCSKSLSAYRNKLQSPTVSTPFTLRTEERAAKRKQKLEEKFNATEVQKTQQKTLKEKAGKEFRKLSCSLCFKARPLPDFYKEREPPSYQTKKTPAPQPQTAVLGRSVSNKKHGTISMPPAPPPPMSLAKTRVSSISMPPPPPPPMSLAKTRVSRNLSKKNDLNQSKFLNISLPERITHENASPNIQQ</sequence>
<dbReference type="EMBL" id="SDAM02000091">
    <property type="protein sequence ID" value="KAH6831301.1"/>
    <property type="molecule type" value="Genomic_DNA"/>
</dbReference>
<evidence type="ECO:0000313" key="8">
    <source>
        <dbReference type="EMBL" id="KAH6831301.1"/>
    </source>
</evidence>
<dbReference type="Proteomes" id="UP001190926">
    <property type="component" value="Unassembled WGS sequence"/>
</dbReference>
<evidence type="ECO:0000259" key="7">
    <source>
        <dbReference type="Pfam" id="PF06886"/>
    </source>
</evidence>
<keyword evidence="5" id="KW-0206">Cytoskeleton</keyword>
<organism evidence="8 9">
    <name type="scientific">Perilla frutescens var. hirtella</name>
    <name type="common">Perilla citriodora</name>
    <name type="synonym">Perilla setoyensis</name>
    <dbReference type="NCBI Taxonomy" id="608512"/>
    <lineage>
        <taxon>Eukaryota</taxon>
        <taxon>Viridiplantae</taxon>
        <taxon>Streptophyta</taxon>
        <taxon>Embryophyta</taxon>
        <taxon>Tracheophyta</taxon>
        <taxon>Spermatophyta</taxon>
        <taxon>Magnoliopsida</taxon>
        <taxon>eudicotyledons</taxon>
        <taxon>Gunneridae</taxon>
        <taxon>Pentapetalae</taxon>
        <taxon>asterids</taxon>
        <taxon>lamiids</taxon>
        <taxon>Lamiales</taxon>
        <taxon>Lamiaceae</taxon>
        <taxon>Nepetoideae</taxon>
        <taxon>Elsholtzieae</taxon>
        <taxon>Perilla</taxon>
    </lineage>
</organism>
<feature type="region of interest" description="Disordered" evidence="6">
    <location>
        <begin position="300"/>
        <end position="360"/>
    </location>
</feature>
<feature type="compositionally biased region" description="Basic and acidic residues" evidence="6">
    <location>
        <begin position="100"/>
        <end position="113"/>
    </location>
</feature>
<dbReference type="AlphaFoldDB" id="A0AAD4JCJ4"/>
<dbReference type="GO" id="GO:0005874">
    <property type="term" value="C:microtubule"/>
    <property type="evidence" value="ECO:0007669"/>
    <property type="project" value="UniProtKB-KW"/>
</dbReference>
<evidence type="ECO:0000313" key="9">
    <source>
        <dbReference type="Proteomes" id="UP001190926"/>
    </source>
</evidence>
<keyword evidence="4" id="KW-0493">Microtubule</keyword>
<gene>
    <name evidence="8" type="ORF">C2S53_009496</name>
</gene>
<comment type="subcellular location">
    <subcellularLocation>
        <location evidence="1">Cytoplasm</location>
        <location evidence="1">Cytoskeleton</location>
    </subcellularLocation>
</comment>
<evidence type="ECO:0000256" key="5">
    <source>
        <dbReference type="ARBA" id="ARBA00023212"/>
    </source>
</evidence>
<dbReference type="Pfam" id="PF06886">
    <property type="entry name" value="TPX2"/>
    <property type="match status" value="1"/>
</dbReference>
<feature type="domain" description="TPX2 C-terminal" evidence="7">
    <location>
        <begin position="391"/>
        <end position="459"/>
    </location>
</feature>
<feature type="region of interest" description="Disordered" evidence="6">
    <location>
        <begin position="449"/>
        <end position="535"/>
    </location>
</feature>
<feature type="compositionally biased region" description="Polar residues" evidence="6">
    <location>
        <begin position="192"/>
        <end position="201"/>
    </location>
</feature>
<dbReference type="PANTHER" id="PTHR47067">
    <property type="entry name" value="TPX2 (TARGETING PROTEIN FOR XKLP2) PROTEIN FAMILY-RELATED"/>
    <property type="match status" value="1"/>
</dbReference>
<dbReference type="InterPro" id="IPR044216">
    <property type="entry name" value="WDL7"/>
</dbReference>
<protein>
    <submittedName>
        <fullName evidence="8">Transcriptional regulator ATRX-like protein</fullName>
    </submittedName>
</protein>
<evidence type="ECO:0000256" key="2">
    <source>
        <dbReference type="ARBA" id="ARBA00005885"/>
    </source>
</evidence>
<feature type="region of interest" description="Disordered" evidence="6">
    <location>
        <begin position="141"/>
        <end position="278"/>
    </location>
</feature>
<keyword evidence="3" id="KW-0963">Cytoplasm</keyword>
<proteinExistence type="inferred from homology"/>
<feature type="compositionally biased region" description="Polar residues" evidence="6">
    <location>
        <begin position="303"/>
        <end position="312"/>
    </location>
</feature>
<evidence type="ECO:0000256" key="4">
    <source>
        <dbReference type="ARBA" id="ARBA00022701"/>
    </source>
</evidence>
<evidence type="ECO:0000256" key="6">
    <source>
        <dbReference type="SAM" id="MobiDB-lite"/>
    </source>
</evidence>
<evidence type="ECO:0000256" key="3">
    <source>
        <dbReference type="ARBA" id="ARBA00022490"/>
    </source>
</evidence>
<dbReference type="PANTHER" id="PTHR47067:SF7">
    <property type="entry name" value="TPX2 (TARGETING PROTEIN FOR XKLP2) PROTEIN FAMILY"/>
    <property type="match status" value="1"/>
</dbReference>
<feature type="compositionally biased region" description="Basic and acidic residues" evidence="6">
    <location>
        <begin position="141"/>
        <end position="168"/>
    </location>
</feature>
<feature type="region of interest" description="Disordered" evidence="6">
    <location>
        <begin position="100"/>
        <end position="119"/>
    </location>
</feature>